<evidence type="ECO:0000256" key="2">
    <source>
        <dbReference type="ARBA" id="ARBA00006555"/>
    </source>
</evidence>
<keyword evidence="7" id="KW-0653">Protein transport</keyword>
<dbReference type="GO" id="GO:0031992">
    <property type="term" value="F:energy transducer activity"/>
    <property type="evidence" value="ECO:0007669"/>
    <property type="project" value="TreeGrafter"/>
</dbReference>
<protein>
    <submittedName>
        <fullName evidence="12">TonB family protein</fullName>
    </submittedName>
</protein>
<evidence type="ECO:0000313" key="12">
    <source>
        <dbReference type="EMBL" id="MPR31967.1"/>
    </source>
</evidence>
<feature type="domain" description="TonB C-terminal" evidence="11">
    <location>
        <begin position="251"/>
        <end position="341"/>
    </location>
</feature>
<evidence type="ECO:0000256" key="7">
    <source>
        <dbReference type="ARBA" id="ARBA00022927"/>
    </source>
</evidence>
<gene>
    <name evidence="12" type="ORF">GBK04_01040</name>
</gene>
<comment type="caution">
    <text evidence="12">The sequence shown here is derived from an EMBL/GenBank/DDBJ whole genome shotgun (WGS) entry which is preliminary data.</text>
</comment>
<evidence type="ECO:0000256" key="5">
    <source>
        <dbReference type="ARBA" id="ARBA00022519"/>
    </source>
</evidence>
<dbReference type="SUPFAM" id="SSF74653">
    <property type="entry name" value="TolA/TonB C-terminal domain"/>
    <property type="match status" value="1"/>
</dbReference>
<dbReference type="InterPro" id="IPR037682">
    <property type="entry name" value="TonB_C"/>
</dbReference>
<keyword evidence="9 10" id="KW-0472">Membrane</keyword>
<evidence type="ECO:0000256" key="4">
    <source>
        <dbReference type="ARBA" id="ARBA00022475"/>
    </source>
</evidence>
<comment type="subcellular location">
    <subcellularLocation>
        <location evidence="1">Cell inner membrane</location>
        <topology evidence="1">Single-pass membrane protein</topology>
        <orientation evidence="1">Periplasmic side</orientation>
    </subcellularLocation>
</comment>
<evidence type="ECO:0000256" key="3">
    <source>
        <dbReference type="ARBA" id="ARBA00022448"/>
    </source>
</evidence>
<evidence type="ECO:0000313" key="13">
    <source>
        <dbReference type="Proteomes" id="UP000479293"/>
    </source>
</evidence>
<accession>A0A7C9FAR1</accession>
<dbReference type="GO" id="GO:0055085">
    <property type="term" value="P:transmembrane transport"/>
    <property type="evidence" value="ECO:0007669"/>
    <property type="project" value="InterPro"/>
</dbReference>
<dbReference type="GO" id="GO:0098797">
    <property type="term" value="C:plasma membrane protein complex"/>
    <property type="evidence" value="ECO:0007669"/>
    <property type="project" value="TreeGrafter"/>
</dbReference>
<dbReference type="PANTHER" id="PTHR33446">
    <property type="entry name" value="PROTEIN TONB-RELATED"/>
    <property type="match status" value="1"/>
</dbReference>
<evidence type="ECO:0000256" key="6">
    <source>
        <dbReference type="ARBA" id="ARBA00022692"/>
    </source>
</evidence>
<dbReference type="Proteomes" id="UP000479293">
    <property type="component" value="Unassembled WGS sequence"/>
</dbReference>
<dbReference type="PANTHER" id="PTHR33446:SF2">
    <property type="entry name" value="PROTEIN TONB"/>
    <property type="match status" value="1"/>
</dbReference>
<dbReference type="Pfam" id="PF03544">
    <property type="entry name" value="TonB_C"/>
    <property type="match status" value="1"/>
</dbReference>
<name>A0A7C9FAR1_9BACT</name>
<dbReference type="AlphaFoldDB" id="A0A7C9FAR1"/>
<dbReference type="NCBIfam" id="TIGR01352">
    <property type="entry name" value="tonB_Cterm"/>
    <property type="match status" value="1"/>
</dbReference>
<feature type="transmembrane region" description="Helical" evidence="10">
    <location>
        <begin position="108"/>
        <end position="126"/>
    </location>
</feature>
<dbReference type="InterPro" id="IPR006260">
    <property type="entry name" value="TonB/TolA_C"/>
</dbReference>
<keyword evidence="13" id="KW-1185">Reference proteome</keyword>
<reference evidence="12 13" key="1">
    <citation type="submission" date="2019-10" db="EMBL/GenBank/DDBJ databases">
        <title>Draft Genome Sequence of Cytophagaceae sp. SJW1-29.</title>
        <authorList>
            <person name="Choi A."/>
        </authorList>
    </citation>
    <scope>NUCLEOTIDE SEQUENCE [LARGE SCALE GENOMIC DNA]</scope>
    <source>
        <strain evidence="12 13">SJW1-29</strain>
    </source>
</reference>
<dbReference type="GO" id="GO:0015031">
    <property type="term" value="P:protein transport"/>
    <property type="evidence" value="ECO:0007669"/>
    <property type="project" value="UniProtKB-KW"/>
</dbReference>
<dbReference type="Gene3D" id="3.30.1150.10">
    <property type="match status" value="1"/>
</dbReference>
<evidence type="ECO:0000256" key="8">
    <source>
        <dbReference type="ARBA" id="ARBA00022989"/>
    </source>
</evidence>
<keyword evidence="3" id="KW-0813">Transport</keyword>
<keyword evidence="6 10" id="KW-0812">Transmembrane</keyword>
<organism evidence="12 13">
    <name type="scientific">Salmonirosea aquatica</name>
    <dbReference type="NCBI Taxonomy" id="2654236"/>
    <lineage>
        <taxon>Bacteria</taxon>
        <taxon>Pseudomonadati</taxon>
        <taxon>Bacteroidota</taxon>
        <taxon>Cytophagia</taxon>
        <taxon>Cytophagales</taxon>
        <taxon>Spirosomataceae</taxon>
        <taxon>Salmonirosea</taxon>
    </lineage>
</organism>
<dbReference type="InterPro" id="IPR051045">
    <property type="entry name" value="TonB-dependent_transducer"/>
</dbReference>
<evidence type="ECO:0000256" key="10">
    <source>
        <dbReference type="SAM" id="Phobius"/>
    </source>
</evidence>
<dbReference type="RefSeq" id="WP_152756109.1">
    <property type="nucleotide sequence ID" value="NZ_WHLY01000002.1"/>
</dbReference>
<evidence type="ECO:0000256" key="9">
    <source>
        <dbReference type="ARBA" id="ARBA00023136"/>
    </source>
</evidence>
<evidence type="ECO:0000256" key="1">
    <source>
        <dbReference type="ARBA" id="ARBA00004383"/>
    </source>
</evidence>
<dbReference type="PROSITE" id="PS52015">
    <property type="entry name" value="TONB_CTD"/>
    <property type="match status" value="1"/>
</dbReference>
<dbReference type="EMBL" id="WHLY01000002">
    <property type="protein sequence ID" value="MPR31967.1"/>
    <property type="molecule type" value="Genomic_DNA"/>
</dbReference>
<keyword evidence="4" id="KW-1003">Cell membrane</keyword>
<sequence>MKRLDDHRIAELNRYLSASGLSRKLLPELLDHLACEAEERLWEGQPLERVIESLRGEIDSDVLEQLSVEHKHLLAMEESLNDIVFENRNKSYGAYALRRDYGGNVQRATFIGVGLFLLIFLLPELYARLKPEANEKDVAFMVEAKTIRIKPEKILIPPPVLETPPPTVKTVRSLPPVVLPDEQVLIEHQPPTVEMLENAQPGQETVEGDVIEELVVPPAEVADKGLGRIVEAKPEEEKTLLSAEQQPEFIGGSQAFAQFLQKNLRYPRAAAQAGIQGKVFVEFTVGTDGKIERAKAIKGIGFGCDEEALRVINLMPNWMPGKQSGRPVRVRFTLPIVFQLD</sequence>
<keyword evidence="8 10" id="KW-1133">Transmembrane helix</keyword>
<evidence type="ECO:0000259" key="11">
    <source>
        <dbReference type="PROSITE" id="PS52015"/>
    </source>
</evidence>
<keyword evidence="5" id="KW-0997">Cell inner membrane</keyword>
<comment type="similarity">
    <text evidence="2">Belongs to the TonB family.</text>
</comment>
<proteinExistence type="inferred from homology"/>